<dbReference type="GO" id="GO:0033177">
    <property type="term" value="C:proton-transporting two-sector ATPase complex, proton-transporting domain"/>
    <property type="evidence" value="ECO:0007669"/>
    <property type="project" value="InterPro"/>
</dbReference>
<dbReference type="PRINTS" id="PR00124">
    <property type="entry name" value="ATPASEC"/>
</dbReference>
<dbReference type="Gene3D" id="1.20.20.10">
    <property type="entry name" value="F1F0 ATP synthase subunit C"/>
    <property type="match status" value="1"/>
</dbReference>
<feature type="domain" description="V-ATPase proteolipid subunit C-like" evidence="14">
    <location>
        <begin position="9"/>
        <end position="71"/>
    </location>
</feature>
<dbReference type="AlphaFoldDB" id="F7XUR0"/>
<evidence type="ECO:0000256" key="9">
    <source>
        <dbReference type="ARBA" id="ARBA00023121"/>
    </source>
</evidence>
<comment type="function">
    <text evidence="12 13">F(1)F(0) ATP synthase produces ATP from ADP in the presence of a proton or sodium gradient. F-type ATPases consist of two structural domains, F(1) containing the extramembraneous catalytic core and F(0) containing the membrane proton channel, linked together by a central stalk and a peripheral stalk. During catalysis, ATP synthesis in the catalytic domain of F(1) is coupled via a rotary mechanism of the central stalk subunits to proton translocation.</text>
</comment>
<dbReference type="PANTHER" id="PTHR10031:SF0">
    <property type="entry name" value="ATPASE PROTEIN 9"/>
    <property type="match status" value="1"/>
</dbReference>
<gene>
    <name evidence="13 15" type="primary">atpE</name>
    <name evidence="15" type="ordered locus">midi_00085</name>
</gene>
<reference evidence="15 16" key="1">
    <citation type="journal article" date="2011" name="Mol. Biol. Evol.">
        <title>Phylogenomic evidence for the presence of a flagellum and cbb3 oxidase in the free-living mitochondrial ancestor.</title>
        <authorList>
            <person name="Sassera D."/>
            <person name="Lo N."/>
            <person name="Epis S."/>
            <person name="D'Auria G."/>
            <person name="Montagna M."/>
            <person name="Comandatore F."/>
            <person name="Horner D."/>
            <person name="Pereto J."/>
            <person name="Luciano A.M."/>
            <person name="Franciosi F."/>
            <person name="Ferri E."/>
            <person name="Crotti E."/>
            <person name="Bazzocchi C."/>
            <person name="Daffonchio D."/>
            <person name="Sacchi L."/>
            <person name="Moya A."/>
            <person name="Latorre A."/>
            <person name="Bandi C."/>
        </authorList>
    </citation>
    <scope>NUCLEOTIDE SEQUENCE [LARGE SCALE GENOMIC DNA]</scope>
    <source>
        <strain evidence="15 16">IricVA</strain>
    </source>
</reference>
<feature type="transmembrane region" description="Helical" evidence="13">
    <location>
        <begin position="49"/>
        <end position="74"/>
    </location>
</feature>
<evidence type="ECO:0000256" key="6">
    <source>
        <dbReference type="ARBA" id="ARBA00022781"/>
    </source>
</evidence>
<dbReference type="KEGG" id="mmn:midi_00085"/>
<dbReference type="Proteomes" id="UP000006639">
    <property type="component" value="Chromosome"/>
</dbReference>
<evidence type="ECO:0000256" key="4">
    <source>
        <dbReference type="ARBA" id="ARBA00022547"/>
    </source>
</evidence>
<dbReference type="HAMAP" id="MF_01396">
    <property type="entry name" value="ATP_synth_c_bact"/>
    <property type="match status" value="1"/>
</dbReference>
<accession>F7XUR0</accession>
<evidence type="ECO:0000256" key="11">
    <source>
        <dbReference type="ARBA" id="ARBA00023310"/>
    </source>
</evidence>
<keyword evidence="16" id="KW-1185">Reference proteome</keyword>
<dbReference type="GO" id="GO:0046933">
    <property type="term" value="F:proton-transporting ATP synthase activity, rotational mechanism"/>
    <property type="evidence" value="ECO:0007669"/>
    <property type="project" value="UniProtKB-UniRule"/>
</dbReference>
<evidence type="ECO:0000313" key="16">
    <source>
        <dbReference type="Proteomes" id="UP000006639"/>
    </source>
</evidence>
<dbReference type="CDD" id="cd18182">
    <property type="entry name" value="ATP-synt_Fo_c_ATP5G3"/>
    <property type="match status" value="1"/>
</dbReference>
<dbReference type="InterPro" id="IPR000454">
    <property type="entry name" value="ATP_synth_F0_csu"/>
</dbReference>
<evidence type="ECO:0000256" key="5">
    <source>
        <dbReference type="ARBA" id="ARBA00022692"/>
    </source>
</evidence>
<dbReference type="GO" id="GO:0005886">
    <property type="term" value="C:plasma membrane"/>
    <property type="evidence" value="ECO:0007669"/>
    <property type="project" value="UniProtKB-UniRule"/>
</dbReference>
<dbReference type="OrthoDB" id="9811093at2"/>
<keyword evidence="8 13" id="KW-0406">Ion transport</keyword>
<comment type="function">
    <text evidence="13">Key component of the F(0) channel; it plays a direct role in translocation across the membrane. A homomeric c-ring of between 10-14 subunits forms the central stalk rotor element with the F(1) delta and epsilon subunits.</text>
</comment>
<evidence type="ECO:0000259" key="14">
    <source>
        <dbReference type="Pfam" id="PF00137"/>
    </source>
</evidence>
<proteinExistence type="inferred from homology"/>
<dbReference type="InterPro" id="IPR020537">
    <property type="entry name" value="ATP_synth_F0_csu_DDCD_BS"/>
</dbReference>
<keyword evidence="9 13" id="KW-0446">Lipid-binding</keyword>
<organism evidence="15 16">
    <name type="scientific">Midichloria mitochondrii (strain IricVA)</name>
    <dbReference type="NCBI Taxonomy" id="696127"/>
    <lineage>
        <taxon>Bacteria</taxon>
        <taxon>Pseudomonadati</taxon>
        <taxon>Pseudomonadota</taxon>
        <taxon>Alphaproteobacteria</taxon>
        <taxon>Rickettsiales</taxon>
        <taxon>Candidatus Midichloriaceae</taxon>
        <taxon>Candidatus Midichloria</taxon>
    </lineage>
</organism>
<dbReference type="InterPro" id="IPR038662">
    <property type="entry name" value="ATP_synth_F0_csu_sf"/>
</dbReference>
<comment type="subcellular location">
    <subcellularLocation>
        <location evidence="1">Membrane</location>
        <topology evidence="1">Multi-pass membrane protein</topology>
    </subcellularLocation>
</comment>
<keyword evidence="11 13" id="KW-0066">ATP synthesis</keyword>
<evidence type="ECO:0000256" key="2">
    <source>
        <dbReference type="ARBA" id="ARBA00006704"/>
    </source>
</evidence>
<dbReference type="EMBL" id="CP002130">
    <property type="protein sequence ID" value="AEI88409.1"/>
    <property type="molecule type" value="Genomic_DNA"/>
</dbReference>
<keyword evidence="7 13" id="KW-1133">Transmembrane helix</keyword>
<feature type="site" description="Reversibly protonated during proton transport" evidence="13">
    <location>
        <position position="58"/>
    </location>
</feature>
<keyword evidence="10 13" id="KW-0472">Membrane</keyword>
<dbReference type="GO" id="GO:0008289">
    <property type="term" value="F:lipid binding"/>
    <property type="evidence" value="ECO:0007669"/>
    <property type="project" value="UniProtKB-KW"/>
</dbReference>
<dbReference type="NCBIfam" id="NF005733">
    <property type="entry name" value="PRK07558.1"/>
    <property type="match status" value="1"/>
</dbReference>
<dbReference type="SUPFAM" id="SSF81333">
    <property type="entry name" value="F1F0 ATP synthase subunit C"/>
    <property type="match status" value="1"/>
</dbReference>
<evidence type="ECO:0000256" key="10">
    <source>
        <dbReference type="ARBA" id="ARBA00023136"/>
    </source>
</evidence>
<keyword evidence="6 13" id="KW-0375">Hydrogen ion transport</keyword>
<comment type="subunit">
    <text evidence="13">F-type ATPases have 2 components, F(1) - the catalytic core - and F(0) - the membrane proton channel. F(1) has five subunits: alpha(3), beta(3), gamma(1), delta(1), epsilon(1). F(0) has three main subunits: a(1), b(2) and c(10-14). The alpha and beta chains form an alternating ring which encloses part of the gamma chain. F(1) is attached to F(0) by a central stalk formed by the gamma and epsilon chains, while a peripheral stalk is formed by the delta and b chains.</text>
</comment>
<keyword evidence="5 13" id="KW-0812">Transmembrane</keyword>
<feature type="transmembrane region" description="Helical" evidence="13">
    <location>
        <begin position="12"/>
        <end position="37"/>
    </location>
</feature>
<dbReference type="NCBIfam" id="TIGR01260">
    <property type="entry name" value="ATP_synt_c"/>
    <property type="match status" value="1"/>
</dbReference>
<dbReference type="InterPro" id="IPR005953">
    <property type="entry name" value="ATP_synth_csu_bac/chlpt"/>
</dbReference>
<dbReference type="InterPro" id="IPR002379">
    <property type="entry name" value="ATPase_proteolipid_c-like_dom"/>
</dbReference>
<dbReference type="RefSeq" id="WP_013950625.1">
    <property type="nucleotide sequence ID" value="NC_015722.1"/>
</dbReference>
<dbReference type="InterPro" id="IPR035921">
    <property type="entry name" value="F/V-ATP_Csub_sf"/>
</dbReference>
<dbReference type="STRING" id="696127.midi_00085"/>
<evidence type="ECO:0000256" key="8">
    <source>
        <dbReference type="ARBA" id="ARBA00023065"/>
    </source>
</evidence>
<evidence type="ECO:0000313" key="15">
    <source>
        <dbReference type="EMBL" id="AEI88409.1"/>
    </source>
</evidence>
<sequence length="75" mass="7707">MELESLKFIGIGLMAIAMLGAAVGVGSIFAALLNGIARNPSAEPQLMKNAFIGAGLAEAMGLFAFLIALLLLFVI</sequence>
<dbReference type="PANTHER" id="PTHR10031">
    <property type="entry name" value="ATP SYNTHASE LIPID-BINDING PROTEIN, MITOCHONDRIAL"/>
    <property type="match status" value="1"/>
</dbReference>
<keyword evidence="4 13" id="KW-0138">CF(0)</keyword>
<protein>
    <recommendedName>
        <fullName evidence="13">ATP synthase subunit c</fullName>
    </recommendedName>
    <alternativeName>
        <fullName evidence="13">ATP synthase F(0) sector subunit c</fullName>
    </alternativeName>
    <alternativeName>
        <fullName evidence="13">F-type ATPase subunit c</fullName>
        <shortName evidence="13">F-ATPase subunit c</shortName>
    </alternativeName>
    <alternativeName>
        <fullName evidence="13">Lipid-binding protein</fullName>
    </alternativeName>
</protein>
<evidence type="ECO:0000256" key="1">
    <source>
        <dbReference type="ARBA" id="ARBA00004141"/>
    </source>
</evidence>
<dbReference type="HOGENOM" id="CLU_148047_4_0_5"/>
<keyword evidence="3 13" id="KW-0813">Transport</keyword>
<evidence type="ECO:0000256" key="13">
    <source>
        <dbReference type="HAMAP-Rule" id="MF_01396"/>
    </source>
</evidence>
<evidence type="ECO:0000256" key="12">
    <source>
        <dbReference type="ARBA" id="ARBA00025198"/>
    </source>
</evidence>
<name>F7XUR0_MIDMI</name>
<dbReference type="PROSITE" id="PS00605">
    <property type="entry name" value="ATPASE_C"/>
    <property type="match status" value="1"/>
</dbReference>
<evidence type="ECO:0000256" key="7">
    <source>
        <dbReference type="ARBA" id="ARBA00022989"/>
    </source>
</evidence>
<evidence type="ECO:0000256" key="3">
    <source>
        <dbReference type="ARBA" id="ARBA00022448"/>
    </source>
</evidence>
<comment type="similarity">
    <text evidence="2 13">Belongs to the ATPase C chain family.</text>
</comment>
<dbReference type="Pfam" id="PF00137">
    <property type="entry name" value="ATP-synt_C"/>
    <property type="match status" value="1"/>
</dbReference>
<dbReference type="GO" id="GO:0045259">
    <property type="term" value="C:proton-transporting ATP synthase complex"/>
    <property type="evidence" value="ECO:0007669"/>
    <property type="project" value="UniProtKB-KW"/>
</dbReference>